<accession>A0A0C2RAY7</accession>
<organism evidence="1 2">
    <name type="scientific">Jeotgalibacillus campisalis</name>
    <dbReference type="NCBI Taxonomy" id="220754"/>
    <lineage>
        <taxon>Bacteria</taxon>
        <taxon>Bacillati</taxon>
        <taxon>Bacillota</taxon>
        <taxon>Bacilli</taxon>
        <taxon>Bacillales</taxon>
        <taxon>Caryophanaceae</taxon>
        <taxon>Jeotgalibacillus</taxon>
    </lineage>
</organism>
<dbReference type="Proteomes" id="UP000031972">
    <property type="component" value="Unassembled WGS sequence"/>
</dbReference>
<proteinExistence type="predicted"/>
<evidence type="ECO:0000313" key="2">
    <source>
        <dbReference type="Proteomes" id="UP000031972"/>
    </source>
</evidence>
<comment type="caution">
    <text evidence="1">The sequence shown here is derived from an EMBL/GenBank/DDBJ whole genome shotgun (WGS) entry which is preliminary data.</text>
</comment>
<reference evidence="1 2" key="1">
    <citation type="submission" date="2015-01" db="EMBL/GenBank/DDBJ databases">
        <title>Jeotgalibacillus campisalis genome sequencing.</title>
        <authorList>
            <person name="Goh K.M."/>
            <person name="Chan K.-G."/>
            <person name="Yaakop A.S."/>
            <person name="Ee R."/>
            <person name="Gan H.M."/>
            <person name="Chan C.S."/>
        </authorList>
    </citation>
    <scope>NUCLEOTIDE SEQUENCE [LARGE SCALE GENOMIC DNA]</scope>
    <source>
        <strain evidence="1 2">SF-57</strain>
    </source>
</reference>
<protein>
    <submittedName>
        <fullName evidence="1">Uncharacterized protein</fullName>
    </submittedName>
</protein>
<name>A0A0C2RAY7_9BACL</name>
<evidence type="ECO:0000313" key="1">
    <source>
        <dbReference type="EMBL" id="KIL47480.1"/>
    </source>
</evidence>
<sequence>MREMDSEKALYKFKKVFKIRLFLCEKGKEYYITKEDD</sequence>
<keyword evidence="2" id="KW-1185">Reference proteome</keyword>
<dbReference type="EMBL" id="JXRR01000014">
    <property type="protein sequence ID" value="KIL47480.1"/>
    <property type="molecule type" value="Genomic_DNA"/>
</dbReference>
<dbReference type="AlphaFoldDB" id="A0A0C2RAY7"/>
<dbReference type="PATRIC" id="fig|220754.4.peg.1667"/>
<gene>
    <name evidence="1" type="ORF">KR50_16470</name>
</gene>